<feature type="transmembrane region" description="Helical" evidence="1">
    <location>
        <begin position="91"/>
        <end position="112"/>
    </location>
</feature>
<keyword evidence="3" id="KW-1185">Reference proteome</keyword>
<dbReference type="RefSeq" id="WP_204540051.1">
    <property type="nucleotide sequence ID" value="NZ_JAFBFI010000004.1"/>
</dbReference>
<comment type="caution">
    <text evidence="2">The sequence shown here is derived from an EMBL/GenBank/DDBJ whole genome shotgun (WGS) entry which is preliminary data.</text>
</comment>
<accession>A0ABS2QF83</accession>
<evidence type="ECO:0000313" key="3">
    <source>
        <dbReference type="Proteomes" id="UP000823486"/>
    </source>
</evidence>
<evidence type="ECO:0000256" key="1">
    <source>
        <dbReference type="SAM" id="Phobius"/>
    </source>
</evidence>
<evidence type="ECO:0008006" key="4">
    <source>
        <dbReference type="Google" id="ProtNLM"/>
    </source>
</evidence>
<keyword evidence="1" id="KW-0812">Transmembrane</keyword>
<dbReference type="PIRSF" id="PIRSF029895">
    <property type="entry name" value="SpoIV"/>
    <property type="match status" value="1"/>
</dbReference>
<sequence>MKNQWTNFLSGYVRVKADGRGTERVINKMVKQNIYIWDVKKAETDSILFNIHLRDLHNFRKAVRNSECKLSLLEGRGGPFLFKRLLKNSGFLAGFLAFLTLIFLLSNMVWGIEVKGAKPETEHLIRKELDKMGVQIGKIQFLLDDADDIQRKLTTNISALTWIGVELKGTTYHFQVVEKKQPEEQVKLSPRNLVARKKAVISKVFVVKGQSMVAVHDYVKKGQLLVSGSIGNPDKPKIVAADGEVWGETWYQSQVEVPLSTNFSVFNGRENVKHYIKIAKYSIPIWNFKKTKYKNFETEMSERPLKFLKWELPIYYNTATHREKEDVTREYSVKEAVSKAREMGKKDLMKLLPEESKIVGEKILHQTSDNGKVKLSLHYQVIENIAVGQPIIQGD</sequence>
<dbReference type="NCBIfam" id="TIGR02876">
    <property type="entry name" value="spore_yqfD"/>
    <property type="match status" value="1"/>
</dbReference>
<dbReference type="Proteomes" id="UP000823486">
    <property type="component" value="Unassembled WGS sequence"/>
</dbReference>
<organism evidence="2 3">
    <name type="scientific">Peribacillus deserti</name>
    <dbReference type="NCBI Taxonomy" id="673318"/>
    <lineage>
        <taxon>Bacteria</taxon>
        <taxon>Bacillati</taxon>
        <taxon>Bacillota</taxon>
        <taxon>Bacilli</taxon>
        <taxon>Bacillales</taxon>
        <taxon>Bacillaceae</taxon>
        <taxon>Peribacillus</taxon>
    </lineage>
</organism>
<keyword evidence="1" id="KW-1133">Transmembrane helix</keyword>
<proteinExistence type="predicted"/>
<name>A0ABS2QF83_9BACI</name>
<gene>
    <name evidence="2" type="ORF">JOC77_001216</name>
</gene>
<dbReference type="InterPro" id="IPR010690">
    <property type="entry name" value="YqfD"/>
</dbReference>
<protein>
    <recommendedName>
        <fullName evidence="4">Sporulation protein YqfD</fullName>
    </recommendedName>
</protein>
<keyword evidence="1" id="KW-0472">Membrane</keyword>
<reference evidence="2 3" key="1">
    <citation type="submission" date="2021-01" db="EMBL/GenBank/DDBJ databases">
        <title>Genomic Encyclopedia of Type Strains, Phase IV (KMG-IV): sequencing the most valuable type-strain genomes for metagenomic binning, comparative biology and taxonomic classification.</title>
        <authorList>
            <person name="Goeker M."/>
        </authorList>
    </citation>
    <scope>NUCLEOTIDE SEQUENCE [LARGE SCALE GENOMIC DNA]</scope>
    <source>
        <strain evidence="2 3">DSM 105482</strain>
    </source>
</reference>
<evidence type="ECO:0000313" key="2">
    <source>
        <dbReference type="EMBL" id="MBM7691806.1"/>
    </source>
</evidence>
<dbReference type="Pfam" id="PF06898">
    <property type="entry name" value="YqfD"/>
    <property type="match status" value="1"/>
</dbReference>
<dbReference type="EMBL" id="JAFBFI010000004">
    <property type="protein sequence ID" value="MBM7691806.1"/>
    <property type="molecule type" value="Genomic_DNA"/>
</dbReference>